<evidence type="ECO:0000313" key="1">
    <source>
        <dbReference type="EMBL" id="KAF2435178.1"/>
    </source>
</evidence>
<keyword evidence="2" id="KW-1185">Reference proteome</keyword>
<evidence type="ECO:0000313" key="2">
    <source>
        <dbReference type="Proteomes" id="UP000800235"/>
    </source>
</evidence>
<gene>
    <name evidence="1" type="ORF">EJ08DRAFT_392230</name>
</gene>
<dbReference type="AlphaFoldDB" id="A0A9P4P1F7"/>
<organism evidence="1 2">
    <name type="scientific">Tothia fuscella</name>
    <dbReference type="NCBI Taxonomy" id="1048955"/>
    <lineage>
        <taxon>Eukaryota</taxon>
        <taxon>Fungi</taxon>
        <taxon>Dikarya</taxon>
        <taxon>Ascomycota</taxon>
        <taxon>Pezizomycotina</taxon>
        <taxon>Dothideomycetes</taxon>
        <taxon>Pleosporomycetidae</taxon>
        <taxon>Venturiales</taxon>
        <taxon>Cylindrosympodiaceae</taxon>
        <taxon>Tothia</taxon>
    </lineage>
</organism>
<protein>
    <submittedName>
        <fullName evidence="1">Uncharacterized protein</fullName>
    </submittedName>
</protein>
<proteinExistence type="predicted"/>
<dbReference type="EMBL" id="MU007014">
    <property type="protein sequence ID" value="KAF2435178.1"/>
    <property type="molecule type" value="Genomic_DNA"/>
</dbReference>
<reference evidence="1" key="1">
    <citation type="journal article" date="2020" name="Stud. Mycol.">
        <title>101 Dothideomycetes genomes: a test case for predicting lifestyles and emergence of pathogens.</title>
        <authorList>
            <person name="Haridas S."/>
            <person name="Albert R."/>
            <person name="Binder M."/>
            <person name="Bloem J."/>
            <person name="Labutti K."/>
            <person name="Salamov A."/>
            <person name="Andreopoulos B."/>
            <person name="Baker S."/>
            <person name="Barry K."/>
            <person name="Bills G."/>
            <person name="Bluhm B."/>
            <person name="Cannon C."/>
            <person name="Castanera R."/>
            <person name="Culley D."/>
            <person name="Daum C."/>
            <person name="Ezra D."/>
            <person name="Gonzalez J."/>
            <person name="Henrissat B."/>
            <person name="Kuo A."/>
            <person name="Liang C."/>
            <person name="Lipzen A."/>
            <person name="Lutzoni F."/>
            <person name="Magnuson J."/>
            <person name="Mondo S."/>
            <person name="Nolan M."/>
            <person name="Ohm R."/>
            <person name="Pangilinan J."/>
            <person name="Park H.-J."/>
            <person name="Ramirez L."/>
            <person name="Alfaro M."/>
            <person name="Sun H."/>
            <person name="Tritt A."/>
            <person name="Yoshinaga Y."/>
            <person name="Zwiers L.-H."/>
            <person name="Turgeon B."/>
            <person name="Goodwin S."/>
            <person name="Spatafora J."/>
            <person name="Crous P."/>
            <person name="Grigoriev I."/>
        </authorList>
    </citation>
    <scope>NUCLEOTIDE SEQUENCE</scope>
    <source>
        <strain evidence="1">CBS 130266</strain>
    </source>
</reference>
<accession>A0A9P4P1F7</accession>
<comment type="caution">
    <text evidence="1">The sequence shown here is derived from an EMBL/GenBank/DDBJ whole genome shotgun (WGS) entry which is preliminary data.</text>
</comment>
<sequence length="203" mass="23276">MAFSPPGLAANRLVLRCMMFFLSNPRLHTFFEFRSRRTRLSILLNKSIHITNSILRRTSFQQSKTPMIAQTIRHYLEIIPRVRNSDRAPGPGSCQQDRLLSTWSITFRHWNPKLDHSKPRTSSSHDSFRTQTHSCSQLKLFNQVSGHSLYGAAKMSCILLLRLVGVMRHRHNPCADRKSSQKSSENVVRKTGIVVSMCPPNAY</sequence>
<dbReference type="Proteomes" id="UP000800235">
    <property type="component" value="Unassembled WGS sequence"/>
</dbReference>
<name>A0A9P4P1F7_9PEZI</name>